<dbReference type="SUPFAM" id="SSF53098">
    <property type="entry name" value="Ribonuclease H-like"/>
    <property type="match status" value="1"/>
</dbReference>
<dbReference type="Gene3D" id="2.40.50.730">
    <property type="match status" value="2"/>
</dbReference>
<dbReference type="PANTHER" id="PTHR10322:SF23">
    <property type="entry name" value="DNA POLYMERASE DELTA CATALYTIC SUBUNIT"/>
    <property type="match status" value="1"/>
</dbReference>
<dbReference type="PANTHER" id="PTHR10322">
    <property type="entry name" value="DNA POLYMERASE CATALYTIC SUBUNIT"/>
    <property type="match status" value="1"/>
</dbReference>
<keyword evidence="5" id="KW-1185">Reference proteome</keyword>
<accession>A0A369J7H1</accession>
<evidence type="ECO:0000313" key="4">
    <source>
        <dbReference type="EMBL" id="RDB14796.1"/>
    </source>
</evidence>
<dbReference type="InterPro" id="IPR006133">
    <property type="entry name" value="DNA-dir_DNA_pol_B_exonuc"/>
</dbReference>
<dbReference type="InterPro" id="IPR050240">
    <property type="entry name" value="DNA_pol_type-B"/>
</dbReference>
<dbReference type="Pfam" id="PF03104">
    <property type="entry name" value="DNA_pol_B_exo1"/>
    <property type="match status" value="1"/>
</dbReference>
<feature type="domain" description="DNA-directed DNA polymerase family B exonuclease" evidence="3">
    <location>
        <begin position="206"/>
        <end position="429"/>
    </location>
</feature>
<dbReference type="GO" id="GO:0006297">
    <property type="term" value="P:nucleotide-excision repair, DNA gap filling"/>
    <property type="evidence" value="ECO:0007669"/>
    <property type="project" value="TreeGrafter"/>
</dbReference>
<dbReference type="AlphaFoldDB" id="A0A369J7H1"/>
<dbReference type="GO" id="GO:0045004">
    <property type="term" value="P:DNA replication proofreading"/>
    <property type="evidence" value="ECO:0007669"/>
    <property type="project" value="TreeGrafter"/>
</dbReference>
<dbReference type="GO" id="GO:0003887">
    <property type="term" value="F:DNA-directed DNA polymerase activity"/>
    <property type="evidence" value="ECO:0007669"/>
    <property type="project" value="TreeGrafter"/>
</dbReference>
<dbReference type="InterPro" id="IPR012337">
    <property type="entry name" value="RNaseH-like_sf"/>
</dbReference>
<comment type="caution">
    <text evidence="4">The sequence shown here is derived from an EMBL/GenBank/DDBJ whole genome shotgun (WGS) entry which is preliminary data.</text>
</comment>
<dbReference type="Proteomes" id="UP000076154">
    <property type="component" value="Unassembled WGS sequence"/>
</dbReference>
<evidence type="ECO:0000259" key="3">
    <source>
        <dbReference type="Pfam" id="PF03104"/>
    </source>
</evidence>
<dbReference type="InParanoid" id="A0A369J7H1"/>
<name>A0A369J7H1_HYPMA</name>
<dbReference type="EMBL" id="LUEZ02000096">
    <property type="protein sequence ID" value="RDB14796.1"/>
    <property type="molecule type" value="Genomic_DNA"/>
</dbReference>
<feature type="compositionally biased region" description="Basic and acidic residues" evidence="2">
    <location>
        <begin position="18"/>
        <end position="30"/>
    </location>
</feature>
<evidence type="ECO:0000256" key="2">
    <source>
        <dbReference type="SAM" id="MobiDB-lite"/>
    </source>
</evidence>
<dbReference type="GO" id="GO:0008296">
    <property type="term" value="F:3'-5'-DNA exonuclease activity"/>
    <property type="evidence" value="ECO:0007669"/>
    <property type="project" value="TreeGrafter"/>
</dbReference>
<evidence type="ECO:0000256" key="1">
    <source>
        <dbReference type="ARBA" id="ARBA00024411"/>
    </source>
</evidence>
<protein>
    <recommendedName>
        <fullName evidence="1">DNA polymerase delta catalytic subunit</fullName>
    </recommendedName>
</protein>
<feature type="compositionally biased region" description="Polar residues" evidence="2">
    <location>
        <begin position="1"/>
        <end position="11"/>
    </location>
</feature>
<dbReference type="OrthoDB" id="2414538at2759"/>
<reference evidence="4" key="1">
    <citation type="submission" date="2018-04" db="EMBL/GenBank/DDBJ databases">
        <title>Whole genome sequencing of Hypsizygus marmoreus.</title>
        <authorList>
            <person name="Choi I.-G."/>
            <person name="Min B."/>
            <person name="Kim J.-G."/>
            <person name="Kim S."/>
            <person name="Oh Y.-L."/>
            <person name="Kong W.-S."/>
            <person name="Park H."/>
            <person name="Jeong J."/>
            <person name="Song E.-S."/>
        </authorList>
    </citation>
    <scope>NUCLEOTIDE SEQUENCE [LARGE SCALE GENOMIC DNA]</scope>
    <source>
        <strain evidence="4">51987-8</strain>
    </source>
</reference>
<evidence type="ECO:0000313" key="5">
    <source>
        <dbReference type="Proteomes" id="UP000076154"/>
    </source>
</evidence>
<dbReference type="Gene3D" id="3.30.420.10">
    <property type="entry name" value="Ribonuclease H-like superfamily/Ribonuclease H"/>
    <property type="match status" value="1"/>
</dbReference>
<gene>
    <name evidence="4" type="primary">pol3_1</name>
    <name evidence="4" type="ORF">Hypma_016331</name>
</gene>
<dbReference type="GO" id="GO:0043625">
    <property type="term" value="C:delta DNA polymerase complex"/>
    <property type="evidence" value="ECO:0007669"/>
    <property type="project" value="TreeGrafter"/>
</dbReference>
<feature type="region of interest" description="Disordered" evidence="2">
    <location>
        <begin position="1"/>
        <end position="47"/>
    </location>
</feature>
<dbReference type="InterPro" id="IPR036397">
    <property type="entry name" value="RNaseH_sf"/>
</dbReference>
<sequence length="527" mass="59190">MTSNLQASHTTIMALKPGSEESPERQRDGEGSETPTAKKSKLGPSESFADVLKDMKENEKNRGKNVFKANITGAKAWRRPHLKIDDNAKAIVFQLLDVREALNSDGSNIALLFGSTEDGHPVLARVLNFLPYLYFPAPPGFVEADLESLKENLNASHVFRSGRCDYRGLFILPEQTYETTVDYAQRFMLDMKVFILIFRSGHNMHVMSLQISGMSWIEVPANKYTIVSDDDKFSESECQLEFSVSYDNLKPLPHDEGSKWERIAPLRILSFDIETEVPQSGAFPNASNNAVFQIANMVKNHGDKNPFIVNIFTLKACTPIEGLEVHSYETEIELLQAWEAFIRAVDPDVITGFNVARFDIPFLIKRAKTINLEGFNLNRLYGMETQVPPSVLEWRLAPTLAGRMLLDVMHFIVTNMNLSGVGAYKLNAVTKRFLDEKKEDVHFSEILALQNGSLDTRRRLAIYCSKDAHLPLALMDKLECLAKNADVARKQYVCLYSLFLEGAQNGGSYVNPHLASMMAGHITPDLM</sequence>
<organism evidence="4 5">
    <name type="scientific">Hypsizygus marmoreus</name>
    <name type="common">White beech mushroom</name>
    <name type="synonym">Agaricus marmoreus</name>
    <dbReference type="NCBI Taxonomy" id="39966"/>
    <lineage>
        <taxon>Eukaryota</taxon>
        <taxon>Fungi</taxon>
        <taxon>Dikarya</taxon>
        <taxon>Basidiomycota</taxon>
        <taxon>Agaricomycotina</taxon>
        <taxon>Agaricomycetes</taxon>
        <taxon>Agaricomycetidae</taxon>
        <taxon>Agaricales</taxon>
        <taxon>Tricholomatineae</taxon>
        <taxon>Lyophyllaceae</taxon>
        <taxon>Hypsizygus</taxon>
    </lineage>
</organism>
<dbReference type="GO" id="GO:0003676">
    <property type="term" value="F:nucleic acid binding"/>
    <property type="evidence" value="ECO:0007669"/>
    <property type="project" value="InterPro"/>
</dbReference>
<dbReference type="GO" id="GO:0006287">
    <property type="term" value="P:base-excision repair, gap-filling"/>
    <property type="evidence" value="ECO:0007669"/>
    <property type="project" value="TreeGrafter"/>
</dbReference>
<proteinExistence type="predicted"/>
<dbReference type="STRING" id="39966.A0A369J7H1"/>